<evidence type="ECO:0000256" key="1">
    <source>
        <dbReference type="ARBA" id="ARBA00004613"/>
    </source>
</evidence>
<reference evidence="6" key="1">
    <citation type="submission" date="2025-08" db="UniProtKB">
        <authorList>
            <consortium name="RefSeq"/>
        </authorList>
    </citation>
    <scope>IDENTIFICATION</scope>
    <source>
        <tissue evidence="6">Whole larval tissue</tissue>
    </source>
</reference>
<dbReference type="SMART" id="SM01318">
    <property type="entry name" value="SVWC"/>
    <property type="match status" value="1"/>
</dbReference>
<dbReference type="GeneID" id="126910766"/>
<dbReference type="PANTHER" id="PTHR39957:SF1">
    <property type="entry name" value="AT09846P1-RELATED"/>
    <property type="match status" value="1"/>
</dbReference>
<keyword evidence="2" id="KW-0964">Secreted</keyword>
<organism evidence="5 6">
    <name type="scientific">Spodoptera frugiperda</name>
    <name type="common">Fall armyworm</name>
    <dbReference type="NCBI Taxonomy" id="7108"/>
    <lineage>
        <taxon>Eukaryota</taxon>
        <taxon>Metazoa</taxon>
        <taxon>Ecdysozoa</taxon>
        <taxon>Arthropoda</taxon>
        <taxon>Hexapoda</taxon>
        <taxon>Insecta</taxon>
        <taxon>Pterygota</taxon>
        <taxon>Neoptera</taxon>
        <taxon>Endopterygota</taxon>
        <taxon>Lepidoptera</taxon>
        <taxon>Glossata</taxon>
        <taxon>Ditrysia</taxon>
        <taxon>Noctuoidea</taxon>
        <taxon>Noctuidae</taxon>
        <taxon>Amphipyrinae</taxon>
        <taxon>Spodoptera</taxon>
    </lineage>
</organism>
<dbReference type="InterPro" id="IPR053308">
    <property type="entry name" value="Vago-like"/>
</dbReference>
<keyword evidence="3" id="KW-1133">Transmembrane helix</keyword>
<evidence type="ECO:0000313" key="6">
    <source>
        <dbReference type="RefSeq" id="XP_050550323.1"/>
    </source>
</evidence>
<dbReference type="AlphaFoldDB" id="A0A9R0DNG1"/>
<dbReference type="Proteomes" id="UP000829999">
    <property type="component" value="Chromosome 6"/>
</dbReference>
<protein>
    <submittedName>
        <fullName evidence="6">Uncharacterized protein LOC126910766 isoform X1</fullName>
    </submittedName>
</protein>
<feature type="transmembrane region" description="Helical" evidence="3">
    <location>
        <begin position="21"/>
        <end position="40"/>
    </location>
</feature>
<keyword evidence="3" id="KW-0812">Transmembrane</keyword>
<keyword evidence="5" id="KW-1185">Reference proteome</keyword>
<accession>A0A9R0DNG1</accession>
<dbReference type="PANTHER" id="PTHR39957">
    <property type="entry name" value="AT09846P1-RELATED"/>
    <property type="match status" value="1"/>
</dbReference>
<proteinExistence type="predicted"/>
<evidence type="ECO:0000256" key="3">
    <source>
        <dbReference type="SAM" id="Phobius"/>
    </source>
</evidence>
<dbReference type="RefSeq" id="XP_050550323.1">
    <property type="nucleotide sequence ID" value="XM_050694366.1"/>
</dbReference>
<sequence length="132" mass="14684">MLNSCKLHPNSRFERLLNNKMFSKIFIITLIVGIASAGIISGRHAPKPAALADKEGCYIKEINDVIPFGDSVVPLDSCHRIYCGRVLFYASCRTIETDDPTCHIADGDLSRPYPHCCPHLKCDAHDDFIPLI</sequence>
<name>A0A9R0DNG1_SPOFR</name>
<comment type="subcellular location">
    <subcellularLocation>
        <location evidence="1">Secreted</location>
    </subcellularLocation>
</comment>
<dbReference type="Pfam" id="PF15430">
    <property type="entry name" value="SVWC"/>
    <property type="match status" value="1"/>
</dbReference>
<evidence type="ECO:0000313" key="5">
    <source>
        <dbReference type="Proteomes" id="UP000829999"/>
    </source>
</evidence>
<keyword evidence="3" id="KW-0472">Membrane</keyword>
<feature type="domain" description="Single" evidence="4">
    <location>
        <begin position="57"/>
        <end position="122"/>
    </location>
</feature>
<evidence type="ECO:0000259" key="4">
    <source>
        <dbReference type="SMART" id="SM01318"/>
    </source>
</evidence>
<dbReference type="GO" id="GO:0005576">
    <property type="term" value="C:extracellular region"/>
    <property type="evidence" value="ECO:0007669"/>
    <property type="project" value="UniProtKB-SubCell"/>
</dbReference>
<dbReference type="InterPro" id="IPR029277">
    <property type="entry name" value="SVWC_dom"/>
</dbReference>
<gene>
    <name evidence="6" type="primary">LOC126910766</name>
</gene>
<evidence type="ECO:0000256" key="2">
    <source>
        <dbReference type="ARBA" id="ARBA00022525"/>
    </source>
</evidence>
<dbReference type="OrthoDB" id="6761907at2759"/>